<gene>
    <name evidence="2" type="ORF">BGZ65_001892</name>
</gene>
<organism evidence="2 3">
    <name type="scientific">Modicella reniformis</name>
    <dbReference type="NCBI Taxonomy" id="1440133"/>
    <lineage>
        <taxon>Eukaryota</taxon>
        <taxon>Fungi</taxon>
        <taxon>Fungi incertae sedis</taxon>
        <taxon>Mucoromycota</taxon>
        <taxon>Mortierellomycotina</taxon>
        <taxon>Mortierellomycetes</taxon>
        <taxon>Mortierellales</taxon>
        <taxon>Mortierellaceae</taxon>
        <taxon>Modicella</taxon>
    </lineage>
</organism>
<evidence type="ECO:0000313" key="2">
    <source>
        <dbReference type="EMBL" id="KAG0003232.1"/>
    </source>
</evidence>
<feature type="region of interest" description="Disordered" evidence="1">
    <location>
        <begin position="183"/>
        <end position="226"/>
    </location>
</feature>
<comment type="caution">
    <text evidence="2">The sequence shown here is derived from an EMBL/GenBank/DDBJ whole genome shotgun (WGS) entry which is preliminary data.</text>
</comment>
<protein>
    <submittedName>
        <fullName evidence="2">Uncharacterized protein</fullName>
    </submittedName>
</protein>
<proteinExistence type="predicted"/>
<keyword evidence="3" id="KW-1185">Reference proteome</keyword>
<dbReference type="EMBL" id="JAAAHW010000367">
    <property type="protein sequence ID" value="KAG0003232.1"/>
    <property type="molecule type" value="Genomic_DNA"/>
</dbReference>
<reference evidence="2" key="1">
    <citation type="journal article" date="2020" name="Fungal Divers.">
        <title>Resolving the Mortierellaceae phylogeny through synthesis of multi-gene phylogenetics and phylogenomics.</title>
        <authorList>
            <person name="Vandepol N."/>
            <person name="Liber J."/>
            <person name="Desiro A."/>
            <person name="Na H."/>
            <person name="Kennedy M."/>
            <person name="Barry K."/>
            <person name="Grigoriev I.V."/>
            <person name="Miller A.N."/>
            <person name="O'Donnell K."/>
            <person name="Stajich J.E."/>
            <person name="Bonito G."/>
        </authorList>
    </citation>
    <scope>NUCLEOTIDE SEQUENCE</scope>
    <source>
        <strain evidence="2">MES-2147</strain>
    </source>
</reference>
<name>A0A9P6MIR0_9FUNG</name>
<feature type="compositionally biased region" description="Low complexity" evidence="1">
    <location>
        <begin position="29"/>
        <end position="38"/>
    </location>
</feature>
<feature type="compositionally biased region" description="Acidic residues" evidence="1">
    <location>
        <begin position="193"/>
        <end position="210"/>
    </location>
</feature>
<dbReference type="AlphaFoldDB" id="A0A9P6MIR0"/>
<evidence type="ECO:0000313" key="3">
    <source>
        <dbReference type="Proteomes" id="UP000749646"/>
    </source>
</evidence>
<feature type="compositionally biased region" description="Basic residues" evidence="1">
    <location>
        <begin position="215"/>
        <end position="226"/>
    </location>
</feature>
<sequence length="226" mass="25315">MDKELVVLQSIRDRLVALLDIISEDSVTSSTTATATTTKRIADSGRPPAGDSRRRLGSTITLENNISSAAAAAAPPPAPTFVKKRKLVSLKADEDQSQQTRIAKKSRKTTKLLKGALRTHMLLVKEIGKPVQAADLSRWQIWFFSHNMTPASFQTASRVRTDDHMYDWFTAFGMILEGGLTNINQGKQHDEENNKDDDTDDKREEEDSDEDQRTSRKRAKGKQKMK</sequence>
<dbReference type="Proteomes" id="UP000749646">
    <property type="component" value="Unassembled WGS sequence"/>
</dbReference>
<evidence type="ECO:0000256" key="1">
    <source>
        <dbReference type="SAM" id="MobiDB-lite"/>
    </source>
</evidence>
<feature type="region of interest" description="Disordered" evidence="1">
    <location>
        <begin position="29"/>
        <end position="55"/>
    </location>
</feature>
<accession>A0A9P6MIR0</accession>